<dbReference type="EMBL" id="LRGB01000568">
    <property type="protein sequence ID" value="KZS17876.1"/>
    <property type="molecule type" value="Genomic_DNA"/>
</dbReference>
<evidence type="ECO:0000313" key="2">
    <source>
        <dbReference type="EMBL" id="KZS17876.1"/>
    </source>
</evidence>
<comment type="caution">
    <text evidence="2">The sequence shown here is derived from an EMBL/GenBank/DDBJ whole genome shotgun (WGS) entry which is preliminary data.</text>
</comment>
<accession>A0A162ND80</accession>
<evidence type="ECO:0000313" key="3">
    <source>
        <dbReference type="Proteomes" id="UP000076858"/>
    </source>
</evidence>
<organism evidence="2 3">
    <name type="scientific">Daphnia magna</name>
    <dbReference type="NCBI Taxonomy" id="35525"/>
    <lineage>
        <taxon>Eukaryota</taxon>
        <taxon>Metazoa</taxon>
        <taxon>Ecdysozoa</taxon>
        <taxon>Arthropoda</taxon>
        <taxon>Crustacea</taxon>
        <taxon>Branchiopoda</taxon>
        <taxon>Diplostraca</taxon>
        <taxon>Cladocera</taxon>
        <taxon>Anomopoda</taxon>
        <taxon>Daphniidae</taxon>
        <taxon>Daphnia</taxon>
    </lineage>
</organism>
<dbReference type="AlphaFoldDB" id="A0A162ND80"/>
<sequence length="80" mass="9268">MCCSRVRSRVQSLQYRHQVGSQRYLVSSKIRNKNDQNKTNSPEIIGILRRHTETVSSDTRHHCGEAQSKEKDNLDVSKKN</sequence>
<protein>
    <submittedName>
        <fullName evidence="2">Uncharacterized protein</fullName>
    </submittedName>
</protein>
<evidence type="ECO:0000256" key="1">
    <source>
        <dbReference type="SAM" id="MobiDB-lite"/>
    </source>
</evidence>
<gene>
    <name evidence="2" type="ORF">APZ42_015865</name>
</gene>
<feature type="region of interest" description="Disordered" evidence="1">
    <location>
        <begin position="52"/>
        <end position="80"/>
    </location>
</feature>
<reference evidence="2 3" key="1">
    <citation type="submission" date="2016-03" db="EMBL/GenBank/DDBJ databases">
        <title>EvidentialGene: Evidence-directed Construction of Genes on Genomes.</title>
        <authorList>
            <person name="Gilbert D.G."/>
            <person name="Choi J.-H."/>
            <person name="Mockaitis K."/>
            <person name="Colbourne J."/>
            <person name="Pfrender M."/>
        </authorList>
    </citation>
    <scope>NUCLEOTIDE SEQUENCE [LARGE SCALE GENOMIC DNA]</scope>
    <source>
        <strain evidence="2 3">Xinb3</strain>
        <tissue evidence="2">Complete organism</tissue>
    </source>
</reference>
<name>A0A162ND80_9CRUS</name>
<keyword evidence="3" id="KW-1185">Reference proteome</keyword>
<dbReference type="Proteomes" id="UP000076858">
    <property type="component" value="Unassembled WGS sequence"/>
</dbReference>
<proteinExistence type="predicted"/>